<evidence type="ECO:0000313" key="1">
    <source>
        <dbReference type="EMBL" id="EEC16203.1"/>
    </source>
</evidence>
<name>B7QBI1_IXOSC</name>
<dbReference type="PaxDb" id="6945-B7QBI1"/>
<gene>
    <name evidence="1" type="ORF">IscW_ISCW011922</name>
</gene>
<dbReference type="VEuPathDB" id="VectorBase:ISCP_000114"/>
<sequence length="308" mass="34800">MKNGGLGVMNIERVGSEVQLKALARLMRLGNLAVDSLFNSNISAFHCQPSSQLQVPADLTDAEKLSAVLRHSRTIWWSEHCAVYAKRNLFSHHGQPLSNTWLQPDTHYLKNGDRIKALRLRTNILPTNALLQRHNTDASARLCHRCRCALETLFHILQECPSIKLSRMERHNFLWKQVCRLTRKYHPGAIIETERVYHTQEGDRLKPDIVVKIDDTIVIPDVAVAWDDCPASLSRMCAFKSAKYDCLRLLFPGKVTTAVGLAFGARSMLCKETLSEGASLGITKWDMAWLSSRAQVGSLICFNRFMKS</sequence>
<dbReference type="OrthoDB" id="6503643at2759"/>
<reference evidence="2" key="2">
    <citation type="submission" date="2020-05" db="UniProtKB">
        <authorList>
            <consortium name="EnsemblMetazoa"/>
        </authorList>
    </citation>
    <scope>IDENTIFICATION</scope>
    <source>
        <strain evidence="2">wikel</strain>
    </source>
</reference>
<dbReference type="EMBL" id="ABJB010593931">
    <property type="status" value="NOT_ANNOTATED_CDS"/>
    <property type="molecule type" value="Genomic_DNA"/>
</dbReference>
<evidence type="ECO:0008006" key="4">
    <source>
        <dbReference type="Google" id="ProtNLM"/>
    </source>
</evidence>
<dbReference type="InParanoid" id="B7QBI1"/>
<organism>
    <name type="scientific">Ixodes scapularis</name>
    <name type="common">Black-legged tick</name>
    <name type="synonym">Deer tick</name>
    <dbReference type="NCBI Taxonomy" id="6945"/>
    <lineage>
        <taxon>Eukaryota</taxon>
        <taxon>Metazoa</taxon>
        <taxon>Ecdysozoa</taxon>
        <taxon>Arthropoda</taxon>
        <taxon>Chelicerata</taxon>
        <taxon>Arachnida</taxon>
        <taxon>Acari</taxon>
        <taxon>Parasitiformes</taxon>
        <taxon>Ixodida</taxon>
        <taxon>Ixodoidea</taxon>
        <taxon>Ixodidae</taxon>
        <taxon>Ixodinae</taxon>
        <taxon>Ixodes</taxon>
    </lineage>
</organism>
<evidence type="ECO:0000313" key="2">
    <source>
        <dbReference type="EnsemblMetazoa" id="ISCW011922-PA"/>
    </source>
</evidence>
<accession>B7QBI1</accession>
<keyword evidence="3" id="KW-1185">Reference proteome</keyword>
<dbReference type="EnsemblMetazoa" id="ISCW011922-RA">
    <property type="protein sequence ID" value="ISCW011922-PA"/>
    <property type="gene ID" value="ISCW011922"/>
</dbReference>
<dbReference type="Proteomes" id="UP000001555">
    <property type="component" value="Unassembled WGS sequence"/>
</dbReference>
<evidence type="ECO:0000313" key="3">
    <source>
        <dbReference type="Proteomes" id="UP000001555"/>
    </source>
</evidence>
<dbReference type="HOGENOM" id="CLU_903941_0_0_1"/>
<dbReference type="VEuPathDB" id="VectorBase:ISCW011922"/>
<dbReference type="EMBL" id="DS901637">
    <property type="protein sequence ID" value="EEC16203.1"/>
    <property type="molecule type" value="Genomic_DNA"/>
</dbReference>
<proteinExistence type="predicted"/>
<protein>
    <recommendedName>
        <fullName evidence="4">Reverse transcriptase</fullName>
    </recommendedName>
</protein>
<reference evidence="1 3" key="1">
    <citation type="submission" date="2008-03" db="EMBL/GenBank/DDBJ databases">
        <title>Annotation of Ixodes scapularis.</title>
        <authorList>
            <consortium name="Ixodes scapularis Genome Project Consortium"/>
            <person name="Caler E."/>
            <person name="Hannick L.I."/>
            <person name="Bidwell S."/>
            <person name="Joardar V."/>
            <person name="Thiagarajan M."/>
            <person name="Amedeo P."/>
            <person name="Galinsky K.J."/>
            <person name="Schobel S."/>
            <person name="Inman J."/>
            <person name="Hostetler J."/>
            <person name="Miller J."/>
            <person name="Hammond M."/>
            <person name="Megy K."/>
            <person name="Lawson D."/>
            <person name="Kodira C."/>
            <person name="Sutton G."/>
            <person name="Meyer J."/>
            <person name="Hill C.A."/>
            <person name="Birren B."/>
            <person name="Nene V."/>
            <person name="Collins F."/>
            <person name="Alarcon-Chaidez F."/>
            <person name="Wikel S."/>
            <person name="Strausberg R."/>
        </authorList>
    </citation>
    <scope>NUCLEOTIDE SEQUENCE [LARGE SCALE GENOMIC DNA]</scope>
    <source>
        <strain evidence="3">Wikel</strain>
        <strain evidence="1">Wikel colony</strain>
    </source>
</reference>
<dbReference type="VEuPathDB" id="VectorBase:ISCI011922"/>
<dbReference type="AlphaFoldDB" id="B7QBI1"/>